<dbReference type="GO" id="GO:0015627">
    <property type="term" value="C:type II protein secretion system complex"/>
    <property type="evidence" value="ECO:0007669"/>
    <property type="project" value="TreeGrafter"/>
</dbReference>
<dbReference type="STRING" id="1454201.NMS_1466"/>
<dbReference type="InterPro" id="IPR010994">
    <property type="entry name" value="RuvA_2-like"/>
</dbReference>
<name>W8VR67_9FLAO</name>
<dbReference type="GO" id="GO:0015628">
    <property type="term" value="P:protein secretion by the type II secretion system"/>
    <property type="evidence" value="ECO:0007669"/>
    <property type="project" value="TreeGrafter"/>
</dbReference>
<keyword evidence="2" id="KW-1185">Reference proteome</keyword>
<proteinExistence type="predicted"/>
<dbReference type="Pfam" id="PF12836">
    <property type="entry name" value="HHH_3"/>
    <property type="match status" value="1"/>
</dbReference>
<accession>W8VR67</accession>
<evidence type="ECO:0000313" key="2">
    <source>
        <dbReference type="Proteomes" id="UP000031760"/>
    </source>
</evidence>
<dbReference type="Gene3D" id="1.10.150.320">
    <property type="entry name" value="Photosystem II 12 kDa extrinsic protein"/>
    <property type="match status" value="1"/>
</dbReference>
<dbReference type="PANTHER" id="PTHR21180:SF32">
    <property type="entry name" value="ENDONUCLEASE_EXONUCLEASE_PHOSPHATASE FAMILY DOMAIN-CONTAINING PROTEIN 1"/>
    <property type="match status" value="1"/>
</dbReference>
<dbReference type="SUPFAM" id="SSF47781">
    <property type="entry name" value="RuvA domain 2-like"/>
    <property type="match status" value="2"/>
</dbReference>
<sequence>MILLGVRFYLTTLPTASLELADVSEYEKKVDSLKRIAARKKDTIYPFNPNYINDFRAYQIGLDEAQLLRLSRFRESGKFINSPAQFQQVTEVSDQWLDSIAPYFKFPDWVNNPRPSYSKNLSFADKKITASNLNTASQEQLKAVFGIGPALSTRIIEQRQKLNGFVDMQQVREIYGLSDSTMIQLRKHFFITPPAGFKKIVLNKATRDELSSIPYFNDYLVDKLIEQRTLRDGFKSWDNVMLTSRFPQEKLPLIQLYLTLD</sequence>
<protein>
    <submittedName>
        <fullName evidence="1">Conserved domain protein</fullName>
    </submittedName>
</protein>
<dbReference type="RefSeq" id="WP_197539481.1">
    <property type="nucleotide sequence ID" value="NZ_AP014548.1"/>
</dbReference>
<dbReference type="PANTHER" id="PTHR21180">
    <property type="entry name" value="ENDONUCLEASE/EXONUCLEASE/PHOSPHATASE FAMILY DOMAIN-CONTAINING PROTEIN 1"/>
    <property type="match status" value="1"/>
</dbReference>
<dbReference type="InterPro" id="IPR051675">
    <property type="entry name" value="Endo/Exo/Phosphatase_dom_1"/>
</dbReference>
<organism evidence="1 2">
    <name type="scientific">Nonlabens marinus S1-08</name>
    <dbReference type="NCBI Taxonomy" id="1454201"/>
    <lineage>
        <taxon>Bacteria</taxon>
        <taxon>Pseudomonadati</taxon>
        <taxon>Bacteroidota</taxon>
        <taxon>Flavobacteriia</taxon>
        <taxon>Flavobacteriales</taxon>
        <taxon>Flavobacteriaceae</taxon>
        <taxon>Nonlabens</taxon>
    </lineage>
</organism>
<evidence type="ECO:0000313" key="1">
    <source>
        <dbReference type="EMBL" id="BAO55475.1"/>
    </source>
</evidence>
<reference evidence="1 2" key="1">
    <citation type="journal article" date="2014" name="Proc. Natl. Acad. Sci. U.S.A.">
        <title>Functional characterization of flavobacteria rhodopsins reveals a unique class of light-driven chloride pump in bacteria.</title>
        <authorList>
            <person name="Yoshizawa S."/>
            <person name="Kumagai Y."/>
            <person name="Kim H."/>
            <person name="Ogura Y."/>
            <person name="Hayashi T."/>
            <person name="Iwasaki W."/>
            <person name="DeLong E.F."/>
            <person name="Kogure K."/>
        </authorList>
    </citation>
    <scope>NUCLEOTIDE SEQUENCE [LARGE SCALE GENOMIC DNA]</scope>
    <source>
        <strain evidence="1 2">S1-08</strain>
    </source>
</reference>
<dbReference type="EMBL" id="AP014548">
    <property type="protein sequence ID" value="BAO55475.1"/>
    <property type="molecule type" value="Genomic_DNA"/>
</dbReference>
<dbReference type="Proteomes" id="UP000031760">
    <property type="component" value="Chromosome"/>
</dbReference>
<gene>
    <name evidence="1" type="ORF">NMS_1466</name>
</gene>
<dbReference type="HOGENOM" id="CLU_077104_0_2_10"/>
<dbReference type="KEGG" id="nmf:NMS_1466"/>
<dbReference type="AlphaFoldDB" id="W8VR67"/>